<reference evidence="10 11" key="1">
    <citation type="journal article" date="2010" name="Stand. Genomic Sci.">
        <title>Complete genome sequence of Ignisphaera aggregans type strain (AQ1.S1).</title>
        <authorList>
            <person name="Goker M."/>
            <person name="Held B."/>
            <person name="Lapidus A."/>
            <person name="Nolan M."/>
            <person name="Spring S."/>
            <person name="Yasawong M."/>
            <person name="Lucas S."/>
            <person name="Glavina Del Rio T."/>
            <person name="Tice H."/>
            <person name="Cheng J.F."/>
            <person name="Goodwin L."/>
            <person name="Tapia R."/>
            <person name="Pitluck S."/>
            <person name="Liolios K."/>
            <person name="Ivanova N."/>
            <person name="Mavromatis K."/>
            <person name="Mikhailova N."/>
            <person name="Pati A."/>
            <person name="Chen A."/>
            <person name="Palaniappan K."/>
            <person name="Brambilla E."/>
            <person name="Land M."/>
            <person name="Hauser L."/>
            <person name="Chang Y.J."/>
            <person name="Jeffries C.D."/>
            <person name="Brettin T."/>
            <person name="Detter J.C."/>
            <person name="Han C."/>
            <person name="Rohde M."/>
            <person name="Sikorski J."/>
            <person name="Woyke T."/>
            <person name="Bristow J."/>
            <person name="Eisen J.A."/>
            <person name="Markowitz V."/>
            <person name="Hugenholtz P."/>
            <person name="Kyrpides N.C."/>
            <person name="Klenk H.P."/>
        </authorList>
    </citation>
    <scope>NUCLEOTIDE SEQUENCE [LARGE SCALE GENOMIC DNA]</scope>
    <source>
        <strain evidence="11">DSM 17230 / JCM 13409 / AQ1.S1</strain>
    </source>
</reference>
<dbReference type="InterPro" id="IPR041982">
    <property type="entry name" value="Ribosomal_eS4_KOW"/>
</dbReference>
<dbReference type="HAMAP" id="MF_00485">
    <property type="entry name" value="Ribosomal_eS4"/>
    <property type="match status" value="1"/>
</dbReference>
<dbReference type="Gene3D" id="2.30.30.30">
    <property type="match status" value="1"/>
</dbReference>
<dbReference type="SMART" id="SM00363">
    <property type="entry name" value="S4"/>
    <property type="match status" value="1"/>
</dbReference>
<protein>
    <recommendedName>
        <fullName evidence="6 7">Small ribosomal subunit protein eS4</fullName>
    </recommendedName>
</protein>
<comment type="similarity">
    <text evidence="1 7">Belongs to the eukaryotic ribosomal protein eS4 family.</text>
</comment>
<dbReference type="PANTHER" id="PTHR11581">
    <property type="entry name" value="30S/40S RIBOSOMAL PROTEIN S4"/>
    <property type="match status" value="1"/>
</dbReference>
<evidence type="ECO:0000256" key="3">
    <source>
        <dbReference type="ARBA" id="ARBA00022884"/>
    </source>
</evidence>
<dbReference type="STRING" id="583356.Igag_0160"/>
<dbReference type="InterPro" id="IPR000876">
    <property type="entry name" value="Ribosomal_eS4"/>
</dbReference>
<dbReference type="NCBIfam" id="NF003312">
    <property type="entry name" value="PRK04313.1"/>
    <property type="match status" value="1"/>
</dbReference>
<proteinExistence type="inferred from homology"/>
<keyword evidence="11" id="KW-1185">Reference proteome</keyword>
<dbReference type="HOGENOM" id="CLU_060400_0_0_2"/>
<dbReference type="GO" id="GO:0022627">
    <property type="term" value="C:cytosolic small ribosomal subunit"/>
    <property type="evidence" value="ECO:0007669"/>
    <property type="project" value="TreeGrafter"/>
</dbReference>
<gene>
    <name evidence="7" type="primary">rps4e</name>
    <name evidence="10" type="ordered locus">Igag_0160</name>
</gene>
<evidence type="ECO:0000256" key="8">
    <source>
        <dbReference type="PROSITE-ProRule" id="PRU00182"/>
    </source>
</evidence>
<evidence type="ECO:0000256" key="6">
    <source>
        <dbReference type="ARBA" id="ARBA00035272"/>
    </source>
</evidence>
<dbReference type="InterPro" id="IPR036986">
    <property type="entry name" value="S4_RNA-bd_sf"/>
</dbReference>
<dbReference type="AlphaFoldDB" id="E0SPY9"/>
<dbReference type="InterPro" id="IPR013845">
    <property type="entry name" value="Ribosomal_eS4_central_region"/>
</dbReference>
<dbReference type="Gene3D" id="2.40.50.740">
    <property type="match status" value="1"/>
</dbReference>
<dbReference type="InterPro" id="IPR018199">
    <property type="entry name" value="Ribosomal_eS4_N_CS"/>
</dbReference>
<dbReference type="CDD" id="cd06087">
    <property type="entry name" value="KOW_RPS4"/>
    <property type="match status" value="1"/>
</dbReference>
<dbReference type="InterPro" id="IPR014722">
    <property type="entry name" value="Rib_uL2_dom2"/>
</dbReference>
<dbReference type="KEGG" id="iag:Igag_0160"/>
<dbReference type="Proteomes" id="UP000001304">
    <property type="component" value="Chromosome"/>
</dbReference>
<keyword evidence="2 8" id="KW-0699">rRNA-binding</keyword>
<dbReference type="Pfam" id="PF01479">
    <property type="entry name" value="S4"/>
    <property type="match status" value="1"/>
</dbReference>
<dbReference type="EMBL" id="CP002098">
    <property type="protein sequence ID" value="ADM27011.1"/>
    <property type="molecule type" value="Genomic_DNA"/>
</dbReference>
<evidence type="ECO:0000313" key="11">
    <source>
        <dbReference type="Proteomes" id="UP000001304"/>
    </source>
</evidence>
<keyword evidence="4 7" id="KW-0689">Ribosomal protein</keyword>
<sequence length="252" mass="29165">MARMGGSRHLKRLAAPLFWPILRKEYKWVVKPSPGPHPVSRSIPLLILVRDVLNIAKTSREAKRIIFDGKIYVDGVQRRDYKFPIGPMDSISIPEIDMYLRMVPYPTKYLWYINISKEEACLKLVRIENKLTVKNGHIQLGTHDGRNILIRVKDPRNPVEAMNYKTLDTLLIEVPSQRIIQHIPLDIGKYAIVIHGRNVGRLGKILSIEVREGMKRRRALVTMEDINGHRFQTILDYVMVVGDEKPVIKLYE</sequence>
<dbReference type="GO" id="GO:0019843">
    <property type="term" value="F:rRNA binding"/>
    <property type="evidence" value="ECO:0007669"/>
    <property type="project" value="UniProtKB-KW"/>
</dbReference>
<evidence type="ECO:0000256" key="5">
    <source>
        <dbReference type="ARBA" id="ARBA00023274"/>
    </source>
</evidence>
<dbReference type="InterPro" id="IPR013843">
    <property type="entry name" value="Ribosomal_eS4_N"/>
</dbReference>
<dbReference type="Pfam" id="PF08071">
    <property type="entry name" value="RS4NT"/>
    <property type="match status" value="1"/>
</dbReference>
<organism evidence="10 11">
    <name type="scientific">Ignisphaera aggregans (strain DSM 17230 / JCM 13409 / AQ1.S1)</name>
    <dbReference type="NCBI Taxonomy" id="583356"/>
    <lineage>
        <taxon>Archaea</taxon>
        <taxon>Thermoproteota</taxon>
        <taxon>Thermoprotei</taxon>
        <taxon>Desulfurococcales</taxon>
        <taxon>Desulfurococcaceae</taxon>
        <taxon>Ignisphaera</taxon>
    </lineage>
</organism>
<keyword evidence="5 7" id="KW-0687">Ribonucleoprotein</keyword>
<feature type="domain" description="RNA-binding S4" evidence="9">
    <location>
        <begin position="44"/>
        <end position="108"/>
    </location>
</feature>
<name>E0SPY9_IGNAA</name>
<evidence type="ECO:0000256" key="1">
    <source>
        <dbReference type="ARBA" id="ARBA00007500"/>
    </source>
</evidence>
<dbReference type="PIRSF" id="PIRSF002116">
    <property type="entry name" value="Ribosomal_S4"/>
    <property type="match status" value="1"/>
</dbReference>
<dbReference type="GO" id="GO:0006412">
    <property type="term" value="P:translation"/>
    <property type="evidence" value="ECO:0007669"/>
    <property type="project" value="UniProtKB-UniRule"/>
</dbReference>
<dbReference type="InterPro" id="IPR038237">
    <property type="entry name" value="Ribosomal_eS4_central_sf"/>
</dbReference>
<dbReference type="Gene3D" id="3.10.290.10">
    <property type="entry name" value="RNA-binding S4 domain"/>
    <property type="match status" value="1"/>
</dbReference>
<evidence type="ECO:0000256" key="2">
    <source>
        <dbReference type="ARBA" id="ARBA00022730"/>
    </source>
</evidence>
<dbReference type="InterPro" id="IPR002942">
    <property type="entry name" value="S4_RNA-bd"/>
</dbReference>
<dbReference type="SUPFAM" id="SSF55174">
    <property type="entry name" value="Alpha-L RNA-binding motif"/>
    <property type="match status" value="1"/>
</dbReference>
<evidence type="ECO:0000313" key="10">
    <source>
        <dbReference type="EMBL" id="ADM27011.1"/>
    </source>
</evidence>
<dbReference type="Pfam" id="PF00900">
    <property type="entry name" value="Ribosomal_S4e"/>
    <property type="match status" value="1"/>
</dbReference>
<keyword evidence="3 7" id="KW-0694">RNA-binding</keyword>
<dbReference type="PROSITE" id="PS50889">
    <property type="entry name" value="S4"/>
    <property type="match status" value="1"/>
</dbReference>
<dbReference type="PROSITE" id="PS00528">
    <property type="entry name" value="RIBOSOMAL_S4E"/>
    <property type="match status" value="1"/>
</dbReference>
<evidence type="ECO:0000256" key="7">
    <source>
        <dbReference type="HAMAP-Rule" id="MF_00485"/>
    </source>
</evidence>
<evidence type="ECO:0000259" key="9">
    <source>
        <dbReference type="SMART" id="SM00363"/>
    </source>
</evidence>
<dbReference type="PANTHER" id="PTHR11581:SF0">
    <property type="entry name" value="SMALL RIBOSOMAL SUBUNIT PROTEIN ES4"/>
    <property type="match status" value="1"/>
</dbReference>
<dbReference type="FunFam" id="3.10.290.10:FF:000002">
    <property type="entry name" value="40S ribosomal protein S4"/>
    <property type="match status" value="1"/>
</dbReference>
<dbReference type="CDD" id="cd00165">
    <property type="entry name" value="S4"/>
    <property type="match status" value="1"/>
</dbReference>
<dbReference type="GO" id="GO:0003735">
    <property type="term" value="F:structural constituent of ribosome"/>
    <property type="evidence" value="ECO:0007669"/>
    <property type="project" value="InterPro"/>
</dbReference>
<evidence type="ECO:0000256" key="4">
    <source>
        <dbReference type="ARBA" id="ARBA00022980"/>
    </source>
</evidence>
<accession>E0SPY9</accession>